<dbReference type="SUPFAM" id="SSF48452">
    <property type="entry name" value="TPR-like"/>
    <property type="match status" value="1"/>
</dbReference>
<sequence>MSKRTGTEEHLVLTVVVLAALCCSCGCTQQTAAMEWYRQGLHFNAHDNQFEQALECFNTSLELDPQFEEAWLGKSVALYNLKRYQDALQSVDRALELDPEYATAWWMKGEILSSLGKPDEADRCYARAQETDPRFVRV</sequence>
<dbReference type="InterPro" id="IPR051685">
    <property type="entry name" value="Ycf3/AcsC/BcsC/TPR_MFPF"/>
</dbReference>
<evidence type="ECO:0000256" key="1">
    <source>
        <dbReference type="ARBA" id="ARBA00022737"/>
    </source>
</evidence>
<dbReference type="PROSITE" id="PS50005">
    <property type="entry name" value="TPR"/>
    <property type="match status" value="2"/>
</dbReference>
<dbReference type="EMBL" id="JABFFQ010000005">
    <property type="protein sequence ID" value="MDV4343159.1"/>
    <property type="molecule type" value="Genomic_DNA"/>
</dbReference>
<dbReference type="Pfam" id="PF13181">
    <property type="entry name" value="TPR_8"/>
    <property type="match status" value="1"/>
</dbReference>
<dbReference type="PANTHER" id="PTHR44943">
    <property type="entry name" value="CELLULOSE SYNTHASE OPERON PROTEIN C"/>
    <property type="match status" value="1"/>
</dbReference>
<evidence type="ECO:0000256" key="3">
    <source>
        <dbReference type="PROSITE-ProRule" id="PRU00339"/>
    </source>
</evidence>
<reference evidence="4 5" key="1">
    <citation type="submission" date="2020-05" db="EMBL/GenBank/DDBJ databases">
        <title>Isolation and characterization of methanoarchaea from a cold seep at offshore SW Taiwan.</title>
        <authorList>
            <person name="Chen Y.-W."/>
            <person name="Chen S.-C."/>
            <person name="Lai M.-C."/>
        </authorList>
    </citation>
    <scope>NUCLEOTIDE SEQUENCE [LARGE SCALE GENOMIC DNA]</scope>
    <source>
        <strain evidence="4 5">YWC-01</strain>
    </source>
</reference>
<keyword evidence="1" id="KW-0677">Repeat</keyword>
<gene>
    <name evidence="4" type="ORF">HL657_08260</name>
</gene>
<accession>A0ABU3Z2X3</accession>
<dbReference type="Pfam" id="PF13432">
    <property type="entry name" value="TPR_16"/>
    <property type="match status" value="1"/>
</dbReference>
<organism evidence="4 5">
    <name type="scientific">Methanoculleus nereidis</name>
    <dbReference type="NCBI Taxonomy" id="2735141"/>
    <lineage>
        <taxon>Archaea</taxon>
        <taxon>Methanobacteriati</taxon>
        <taxon>Methanobacteriota</taxon>
        <taxon>Stenosarchaea group</taxon>
        <taxon>Methanomicrobia</taxon>
        <taxon>Methanomicrobiales</taxon>
        <taxon>Methanomicrobiaceae</taxon>
        <taxon>Methanoculleus</taxon>
    </lineage>
</organism>
<feature type="repeat" description="TPR" evidence="3">
    <location>
        <begin position="102"/>
        <end position="135"/>
    </location>
</feature>
<dbReference type="InterPro" id="IPR019734">
    <property type="entry name" value="TPR_rpt"/>
</dbReference>
<comment type="caution">
    <text evidence="4">The sequence shown here is derived from an EMBL/GenBank/DDBJ whole genome shotgun (WGS) entry which is preliminary data.</text>
</comment>
<dbReference type="Gene3D" id="1.25.40.10">
    <property type="entry name" value="Tetratricopeptide repeat domain"/>
    <property type="match status" value="1"/>
</dbReference>
<evidence type="ECO:0000313" key="4">
    <source>
        <dbReference type="EMBL" id="MDV4343159.1"/>
    </source>
</evidence>
<name>A0ABU3Z2X3_9EURY</name>
<keyword evidence="5" id="KW-1185">Reference proteome</keyword>
<dbReference type="InterPro" id="IPR011990">
    <property type="entry name" value="TPR-like_helical_dom_sf"/>
</dbReference>
<dbReference type="Proteomes" id="UP001273768">
    <property type="component" value="Unassembled WGS sequence"/>
</dbReference>
<evidence type="ECO:0000256" key="2">
    <source>
        <dbReference type="ARBA" id="ARBA00022803"/>
    </source>
</evidence>
<keyword evidence="2 3" id="KW-0802">TPR repeat</keyword>
<dbReference type="SMART" id="SM00028">
    <property type="entry name" value="TPR"/>
    <property type="match status" value="3"/>
</dbReference>
<feature type="repeat" description="TPR" evidence="3">
    <location>
        <begin position="68"/>
        <end position="101"/>
    </location>
</feature>
<proteinExistence type="predicted"/>
<evidence type="ECO:0000313" key="5">
    <source>
        <dbReference type="Proteomes" id="UP001273768"/>
    </source>
</evidence>
<dbReference type="RefSeq" id="WP_317296343.1">
    <property type="nucleotide sequence ID" value="NZ_JABFFQ010000005.1"/>
</dbReference>
<dbReference type="PANTHER" id="PTHR44943:SF4">
    <property type="entry name" value="TPR REPEAT-CONTAINING PROTEIN MJ0798"/>
    <property type="match status" value="1"/>
</dbReference>
<protein>
    <submittedName>
        <fullName evidence="4">Tetratricopeptide repeat protein</fullName>
    </submittedName>
</protein>